<dbReference type="GO" id="GO:0016757">
    <property type="term" value="F:glycosyltransferase activity"/>
    <property type="evidence" value="ECO:0007669"/>
    <property type="project" value="UniProtKB-KW"/>
</dbReference>
<evidence type="ECO:0000256" key="2">
    <source>
        <dbReference type="ARBA" id="ARBA00022679"/>
    </source>
</evidence>
<dbReference type="OrthoDB" id="288504at2"/>
<feature type="domain" description="Glycosyltransferase 61 catalytic" evidence="4">
    <location>
        <begin position="167"/>
        <end position="379"/>
    </location>
</feature>
<keyword evidence="3" id="KW-0325">Glycoprotein</keyword>
<dbReference type="RefSeq" id="WP_025059037.1">
    <property type="nucleotide sequence ID" value="NZ_JAMC01000001.1"/>
</dbReference>
<name>A0A073IMX3_9RHOB</name>
<evidence type="ECO:0000256" key="3">
    <source>
        <dbReference type="ARBA" id="ARBA00023180"/>
    </source>
</evidence>
<evidence type="ECO:0000313" key="6">
    <source>
        <dbReference type="Proteomes" id="UP000027734"/>
    </source>
</evidence>
<organism evidence="5 6">
    <name type="scientific">Sulfitobacter donghicola DSW-25 = KCTC 12864 = JCM 14565</name>
    <dbReference type="NCBI Taxonomy" id="1300350"/>
    <lineage>
        <taxon>Bacteria</taxon>
        <taxon>Pseudomonadati</taxon>
        <taxon>Pseudomonadota</taxon>
        <taxon>Alphaproteobacteria</taxon>
        <taxon>Rhodobacterales</taxon>
        <taxon>Roseobacteraceae</taxon>
        <taxon>Sulfitobacter</taxon>
    </lineage>
</organism>
<dbReference type="InterPro" id="IPR049625">
    <property type="entry name" value="Glyco_transf_61_cat"/>
</dbReference>
<dbReference type="AlphaFoldDB" id="A0A073IMX3"/>
<keyword evidence="1" id="KW-0328">Glycosyltransferase</keyword>
<sequence>MRNKIDLNADPQDLFLNPWQDEGLKLLQKPEFIWRERPLATISGFAVSSYPEINQRIRSFVDTARKQRTLRSAVEINTVPVVIDNADFRKNSLYASGKLILSGASGTRLLNAYRWEHEEEAFDPEEKLAAFFTACQDGNKGKSLPIEGTFLENDVHFAIECRNTFNFYHFIVESLSQLSVLDEVGFQGNVYFHYPNKEEKRRAFVEGFVSALFPEFAGRVFFERAPKEYNIVLTAFDMTFALAQAPKAEIESLQELTTRGSGKLDLGSADGQLVLGMNAVSSVLIALRARALKAIEGHDFSYLPKRFFVGRSDSGSRSRPMQGEDELLGALKPLGFEKIAFEDLSPLEQVAIMAQAEVMISCHGAGFTNMLFANPDAFVIELGTLQTARYRWKDFWPIANTSNCRYVSFFADFNADDPLLEPKFETDGIVPVSLSQSAVDQIATFIGAALGYQPEFLTPEDLLQTSRRVLRSGAGQRAIELLEANSDIVIGNLDLCLLKADCHKELGETKSELAALNLAFEADTDRWQTLIRIFWCASSCERPQVVRWALSLLERDFPDRYEAFVSNHEWVRFVA</sequence>
<evidence type="ECO:0000256" key="1">
    <source>
        <dbReference type="ARBA" id="ARBA00022676"/>
    </source>
</evidence>
<reference evidence="5 6" key="1">
    <citation type="submission" date="2014-01" db="EMBL/GenBank/DDBJ databases">
        <title>Sulfitobacter donghicola JCM 14565 Genome Sequencing.</title>
        <authorList>
            <person name="Lai Q."/>
            <person name="Hong Z."/>
        </authorList>
    </citation>
    <scope>NUCLEOTIDE SEQUENCE [LARGE SCALE GENOMIC DNA]</scope>
    <source>
        <strain evidence="5 6">JCM 14565</strain>
    </source>
</reference>
<dbReference type="STRING" id="1300350.Z948_1630"/>
<dbReference type="PANTHER" id="PTHR20961">
    <property type="entry name" value="GLYCOSYLTRANSFERASE"/>
    <property type="match status" value="1"/>
</dbReference>
<dbReference type="Pfam" id="PF04577">
    <property type="entry name" value="Glyco_transf_61"/>
    <property type="match status" value="1"/>
</dbReference>
<evidence type="ECO:0000259" key="4">
    <source>
        <dbReference type="Pfam" id="PF04577"/>
    </source>
</evidence>
<dbReference type="Proteomes" id="UP000027734">
    <property type="component" value="Unassembled WGS sequence"/>
</dbReference>
<proteinExistence type="predicted"/>
<dbReference type="InterPro" id="IPR007657">
    <property type="entry name" value="Glycosyltransferase_61"/>
</dbReference>
<protein>
    <recommendedName>
        <fullName evidence="4">Glycosyltransferase 61 catalytic domain-containing protein</fullName>
    </recommendedName>
</protein>
<evidence type="ECO:0000313" key="5">
    <source>
        <dbReference type="EMBL" id="KEJ91059.1"/>
    </source>
</evidence>
<dbReference type="eggNOG" id="COG4421">
    <property type="taxonomic scope" value="Bacteria"/>
</dbReference>
<dbReference type="EMBL" id="JAMC01000001">
    <property type="protein sequence ID" value="KEJ91059.1"/>
    <property type="molecule type" value="Genomic_DNA"/>
</dbReference>
<comment type="caution">
    <text evidence="5">The sequence shown here is derived from an EMBL/GenBank/DDBJ whole genome shotgun (WGS) entry which is preliminary data.</text>
</comment>
<keyword evidence="6" id="KW-1185">Reference proteome</keyword>
<keyword evidence="2" id="KW-0808">Transferase</keyword>
<accession>A0A073IMX3</accession>
<gene>
    <name evidence="5" type="ORF">DSW25_01715</name>
</gene>